<dbReference type="NCBIfam" id="TIGR02532">
    <property type="entry name" value="IV_pilin_GFxxxE"/>
    <property type="match status" value="1"/>
</dbReference>
<dbReference type="InterPro" id="IPR013545">
    <property type="entry name" value="T2SS_protein-GspG_C"/>
</dbReference>
<keyword evidence="3 6" id="KW-0812">Transmembrane</keyword>
<protein>
    <recommendedName>
        <fullName evidence="7">Type II secretion system protein GspG C-terminal domain-containing protein</fullName>
    </recommendedName>
</protein>
<feature type="domain" description="Type II secretion system protein GspG C-terminal" evidence="7">
    <location>
        <begin position="40"/>
        <end position="80"/>
    </location>
</feature>
<dbReference type="GO" id="GO:0016020">
    <property type="term" value="C:membrane"/>
    <property type="evidence" value="ECO:0007669"/>
    <property type="project" value="UniProtKB-SubCell"/>
</dbReference>
<dbReference type="Gene3D" id="3.30.700.10">
    <property type="entry name" value="Glycoprotein, Type 4 Pilin"/>
    <property type="match status" value="1"/>
</dbReference>
<evidence type="ECO:0000256" key="5">
    <source>
        <dbReference type="ARBA" id="ARBA00023136"/>
    </source>
</evidence>
<evidence type="ECO:0000313" key="8">
    <source>
        <dbReference type="EMBL" id="ATW23990.1"/>
    </source>
</evidence>
<keyword evidence="4 6" id="KW-1133">Transmembrane helix</keyword>
<dbReference type="SUPFAM" id="SSF54523">
    <property type="entry name" value="Pili subunits"/>
    <property type="match status" value="1"/>
</dbReference>
<evidence type="ECO:0000256" key="4">
    <source>
        <dbReference type="ARBA" id="ARBA00022989"/>
    </source>
</evidence>
<dbReference type="KEGG" id="fwa:DCMF_03570"/>
<dbReference type="Proteomes" id="UP000323521">
    <property type="component" value="Chromosome"/>
</dbReference>
<evidence type="ECO:0000256" key="3">
    <source>
        <dbReference type="ARBA" id="ARBA00022692"/>
    </source>
</evidence>
<evidence type="ECO:0000256" key="1">
    <source>
        <dbReference type="ARBA" id="ARBA00004167"/>
    </source>
</evidence>
<dbReference type="PRINTS" id="PR00813">
    <property type="entry name" value="BCTERIALGSPG"/>
</dbReference>
<proteinExistence type="predicted"/>
<organism evidence="8 9">
    <name type="scientific">Formimonas warabiya</name>
    <dbReference type="NCBI Taxonomy" id="1761012"/>
    <lineage>
        <taxon>Bacteria</taxon>
        <taxon>Bacillati</taxon>
        <taxon>Bacillota</taxon>
        <taxon>Clostridia</taxon>
        <taxon>Eubacteriales</taxon>
        <taxon>Peptococcaceae</taxon>
        <taxon>Candidatus Formimonas</taxon>
    </lineage>
</organism>
<evidence type="ECO:0000256" key="6">
    <source>
        <dbReference type="SAM" id="Phobius"/>
    </source>
</evidence>
<dbReference type="GO" id="GO:0015627">
    <property type="term" value="C:type II protein secretion system complex"/>
    <property type="evidence" value="ECO:0007669"/>
    <property type="project" value="InterPro"/>
</dbReference>
<feature type="transmembrane region" description="Helical" evidence="6">
    <location>
        <begin position="21"/>
        <end position="40"/>
    </location>
</feature>
<keyword evidence="9" id="KW-1185">Reference proteome</keyword>
<dbReference type="InterPro" id="IPR045584">
    <property type="entry name" value="Pilin-like"/>
</dbReference>
<dbReference type="RefSeq" id="WP_148137711.1">
    <property type="nucleotide sequence ID" value="NZ_CP017634.1"/>
</dbReference>
<evidence type="ECO:0000256" key="2">
    <source>
        <dbReference type="ARBA" id="ARBA00022481"/>
    </source>
</evidence>
<dbReference type="InterPro" id="IPR000983">
    <property type="entry name" value="Bac_GSPG_pilin"/>
</dbReference>
<dbReference type="GO" id="GO:0015628">
    <property type="term" value="P:protein secretion by the type II secretion system"/>
    <property type="evidence" value="ECO:0007669"/>
    <property type="project" value="InterPro"/>
</dbReference>
<dbReference type="PROSITE" id="PS00409">
    <property type="entry name" value="PROKAR_NTER_METHYL"/>
    <property type="match status" value="1"/>
</dbReference>
<dbReference type="Pfam" id="PF08334">
    <property type="entry name" value="T2SSG"/>
    <property type="match status" value="1"/>
</dbReference>
<dbReference type="Pfam" id="PF07963">
    <property type="entry name" value="N_methyl"/>
    <property type="match status" value="1"/>
</dbReference>
<dbReference type="PANTHER" id="PTHR30093">
    <property type="entry name" value="GENERAL SECRETION PATHWAY PROTEIN G"/>
    <property type="match status" value="1"/>
</dbReference>
<evidence type="ECO:0000313" key="9">
    <source>
        <dbReference type="Proteomes" id="UP000323521"/>
    </source>
</evidence>
<dbReference type="EMBL" id="CP017634">
    <property type="protein sequence ID" value="ATW23990.1"/>
    <property type="molecule type" value="Genomic_DNA"/>
</dbReference>
<accession>A0A3G1KNJ4</accession>
<evidence type="ECO:0000259" key="7">
    <source>
        <dbReference type="Pfam" id="PF08334"/>
    </source>
</evidence>
<comment type="subcellular location">
    <subcellularLocation>
        <location evidence="1">Membrane</location>
        <topology evidence="1">Single-pass membrane protein</topology>
    </subcellularLocation>
</comment>
<keyword evidence="5 6" id="KW-0472">Membrane</keyword>
<dbReference type="AlphaFoldDB" id="A0A3G1KNJ4"/>
<dbReference type="OrthoDB" id="2111889at2"/>
<reference evidence="8 9" key="1">
    <citation type="submission" date="2016-10" db="EMBL/GenBank/DDBJ databases">
        <title>Complete Genome Sequence of Peptococcaceae strain DCMF.</title>
        <authorList>
            <person name="Edwards R.J."/>
            <person name="Holland S.I."/>
            <person name="Deshpande N.P."/>
            <person name="Wong Y.K."/>
            <person name="Ertan H."/>
            <person name="Manefield M."/>
            <person name="Russell T.L."/>
            <person name="Lee M.J."/>
        </authorList>
    </citation>
    <scope>NUCLEOTIDE SEQUENCE [LARGE SCALE GENOMIC DNA]</scope>
    <source>
        <strain evidence="8 9">DCMF</strain>
    </source>
</reference>
<keyword evidence="2" id="KW-0488">Methylation</keyword>
<dbReference type="InterPro" id="IPR012902">
    <property type="entry name" value="N_methyl_site"/>
</dbReference>
<sequence>MVLRILKKRINNERGFTLIELMVVLMILGILVSIAIPRFTNKIPEAQKVKTKADLTIIQNAVDLYYLDFGEYPTETSQLVEEGYLAKDPVKVNSEEHYTIDPDDGIVSE</sequence>
<name>A0A3G1KNJ4_FORW1</name>
<dbReference type="PANTHER" id="PTHR30093:SF44">
    <property type="entry name" value="TYPE II SECRETION SYSTEM CORE PROTEIN G"/>
    <property type="match status" value="1"/>
</dbReference>
<gene>
    <name evidence="8" type="ORF">DCMF_03570</name>
</gene>